<reference evidence="2 3" key="1">
    <citation type="submission" date="2020-10" db="EMBL/GenBank/DDBJ databases">
        <title>Pygocentrus nattereri (red-bellied piranha) genome, fPygNat1, primary haplotype.</title>
        <authorList>
            <person name="Myers G."/>
            <person name="Meyer A."/>
            <person name="Karagic N."/>
            <person name="Pippel M."/>
            <person name="Winkler S."/>
            <person name="Tracey A."/>
            <person name="Wood J."/>
            <person name="Formenti G."/>
            <person name="Howe K."/>
            <person name="Fedrigo O."/>
            <person name="Jarvis E.D."/>
        </authorList>
    </citation>
    <scope>NUCLEOTIDE SEQUENCE [LARGE SCALE GENOMIC DNA]</scope>
</reference>
<feature type="compositionally biased region" description="Polar residues" evidence="1">
    <location>
        <begin position="611"/>
        <end position="621"/>
    </location>
</feature>
<protein>
    <recommendedName>
        <fullName evidence="4">A-kinase anchor protein 2 C-terminal domain-containing protein</fullName>
    </recommendedName>
</protein>
<evidence type="ECO:0000313" key="3">
    <source>
        <dbReference type="Proteomes" id="UP001501920"/>
    </source>
</evidence>
<dbReference type="Proteomes" id="UP001501920">
    <property type="component" value="Chromosome 15"/>
</dbReference>
<feature type="region of interest" description="Disordered" evidence="1">
    <location>
        <begin position="118"/>
        <end position="163"/>
    </location>
</feature>
<proteinExistence type="predicted"/>
<dbReference type="PANTHER" id="PTHR18839:SF0">
    <property type="entry name" value="MITOTIC INTERACTOR AND SUBSTRATE OF PLK1 ISOFORM X1-RELATED"/>
    <property type="match status" value="1"/>
</dbReference>
<dbReference type="OMA" id="QASHRHD"/>
<name>A0A3B4D3X9_PYGNA</name>
<feature type="compositionally biased region" description="Low complexity" evidence="1">
    <location>
        <begin position="128"/>
        <end position="142"/>
    </location>
</feature>
<dbReference type="Ensembl" id="ENSPNAT00000027280.2">
    <property type="protein sequence ID" value="ENSPNAP00000018188.2"/>
    <property type="gene ID" value="ENSPNAG00000024545.2"/>
</dbReference>
<sequence length="756" mass="85392">GGVQTLSYSCHPAALSVSVPAEDHLSSRNTMGSTPKRWVIKPLMPKLEKSDLRAMLSPGSEPHSPDSSWKLRQDGGSPTFRCDNISVTRVHSSVTVTAPNGDRARDMVLHARQVAVFEEDSTTEDWQPSDPSSPGTPSSTDSHVGFYSFVDDPTSPEAERNEAYMVSPERQAKLSTLKEKDSFKLQTYIEDRRPEKLFEESNGDSCYQVEDVSAEDHEEENMDRVEIIRSQAPRKNPVLKEQWSALENLDLINSPERLVEGFSLCYSPASPTRSQTEVEPGTIDNQQIDFNAARKQFQMMEQLKENPFCYSPQQMPHFSKLRARSLPAETGLFKKEDGANKNFKDESSQNQSLWKKQEEEAKLTVIVHEDPEDRFQSNLIDDLDSGDRSKVFTNYGILSGEASMPEMRSSSPVTSMSETPIEREIRIAREREEDLRRSRGIFHADTSEMVEIKTKPILSQPLPQIKPIKAKETNRVSFLIQQEMDKVNRSQRLSDRGTSTDLIERRKAFVSQSDEVPKRSVSVEDSWIVEVPTLAEQRDVPDSQEILSPCCPHRHQDETMIQKGPTVEFVDRTVRTSFYSNEGATERQDSVAKVANQPSCMMAYKAKESGRTISPINSPSSPAEPVRSSRSTAARRSNWESSVEWPRLLSASDLIRKEIEEDLRREQELQELREASNLSLMRDKAKGTSEPTALKPITTNNNQTSLNISQENLVEVEAVLPKYTQRPSHSFSYSWSEETTPTRISMAGRTILSAHV</sequence>
<dbReference type="GeneTree" id="ENSGT00940000154739"/>
<reference evidence="2" key="3">
    <citation type="submission" date="2025-09" db="UniProtKB">
        <authorList>
            <consortium name="Ensembl"/>
        </authorList>
    </citation>
    <scope>IDENTIFICATION</scope>
</reference>
<dbReference type="AlphaFoldDB" id="A0A3B4D3X9"/>
<organism evidence="2 3">
    <name type="scientific">Pygocentrus nattereri</name>
    <name type="common">Red-bellied piranha</name>
    <dbReference type="NCBI Taxonomy" id="42514"/>
    <lineage>
        <taxon>Eukaryota</taxon>
        <taxon>Metazoa</taxon>
        <taxon>Chordata</taxon>
        <taxon>Craniata</taxon>
        <taxon>Vertebrata</taxon>
        <taxon>Euteleostomi</taxon>
        <taxon>Actinopterygii</taxon>
        <taxon>Neopterygii</taxon>
        <taxon>Teleostei</taxon>
        <taxon>Ostariophysi</taxon>
        <taxon>Characiformes</taxon>
        <taxon>Characoidei</taxon>
        <taxon>Pygocentrus</taxon>
    </lineage>
</organism>
<gene>
    <name evidence="2" type="primary">SORBS1</name>
</gene>
<accession>A0A3B4D3X9</accession>
<dbReference type="PANTHER" id="PTHR18839">
    <property type="entry name" value="MITOTIC INTERACTOR AND SUBSTRATE OF PLK1 MISP FAMILY MEMBER"/>
    <property type="match status" value="1"/>
</dbReference>
<feature type="region of interest" description="Disordered" evidence="1">
    <location>
        <begin position="683"/>
        <end position="702"/>
    </location>
</feature>
<feature type="region of interest" description="Disordered" evidence="1">
    <location>
        <begin position="611"/>
        <end position="637"/>
    </location>
</feature>
<keyword evidence="3" id="KW-1185">Reference proteome</keyword>
<evidence type="ECO:0008006" key="4">
    <source>
        <dbReference type="Google" id="ProtNLM"/>
    </source>
</evidence>
<reference evidence="2" key="2">
    <citation type="submission" date="2025-08" db="UniProtKB">
        <authorList>
            <consortium name="Ensembl"/>
        </authorList>
    </citation>
    <scope>IDENTIFICATION</scope>
</reference>
<evidence type="ECO:0000313" key="2">
    <source>
        <dbReference type="Ensembl" id="ENSPNAP00000018188.2"/>
    </source>
</evidence>
<dbReference type="InterPro" id="IPR042779">
    <property type="entry name" value="MISP/MISP3-like"/>
</dbReference>
<feature type="region of interest" description="Disordered" evidence="1">
    <location>
        <begin position="55"/>
        <end position="75"/>
    </location>
</feature>
<evidence type="ECO:0000256" key="1">
    <source>
        <dbReference type="SAM" id="MobiDB-lite"/>
    </source>
</evidence>